<evidence type="ECO:0000259" key="2">
    <source>
        <dbReference type="Pfam" id="PF06722"/>
    </source>
</evidence>
<dbReference type="GO" id="GO:0017000">
    <property type="term" value="P:antibiotic biosynthetic process"/>
    <property type="evidence" value="ECO:0007669"/>
    <property type="project" value="UniProtKB-ARBA"/>
</dbReference>
<gene>
    <name evidence="3" type="primary">gtuS1-2</name>
    <name evidence="3" type="ordered locus">BN6_11290</name>
</gene>
<dbReference type="PANTHER" id="PTHR48050">
    <property type="entry name" value="STEROL 3-BETA-GLUCOSYLTRANSFERASE"/>
    <property type="match status" value="1"/>
</dbReference>
<dbReference type="GO" id="GO:0008194">
    <property type="term" value="F:UDP-glycosyltransferase activity"/>
    <property type="evidence" value="ECO:0007669"/>
    <property type="project" value="InterPro"/>
</dbReference>
<dbReference type="OrthoDB" id="6620093at2"/>
<dbReference type="InterPro" id="IPR010610">
    <property type="entry name" value="EryCIII-like_C"/>
</dbReference>
<name>K0JPB3_SACES</name>
<organism evidence="3 4">
    <name type="scientific">Saccharothrix espanaensis (strain ATCC 51144 / DSM 44229 / JCM 9112 / NBRC 15066 / NRRL 15764)</name>
    <dbReference type="NCBI Taxonomy" id="1179773"/>
    <lineage>
        <taxon>Bacteria</taxon>
        <taxon>Bacillati</taxon>
        <taxon>Actinomycetota</taxon>
        <taxon>Actinomycetes</taxon>
        <taxon>Pseudonocardiales</taxon>
        <taxon>Pseudonocardiaceae</taxon>
        <taxon>Saccharothrix</taxon>
    </lineage>
</organism>
<keyword evidence="3" id="KW-0808">Transferase</keyword>
<dbReference type="Pfam" id="PF06722">
    <property type="entry name" value="EryCIII-like_C"/>
    <property type="match status" value="1"/>
</dbReference>
<dbReference type="STRING" id="1179773.BN6_11290"/>
<sequence>MRYLFTCVGGPGHLNPLLPISRAVADAGHSVLWAASDSLGGLVERAGYAFHRLGPPADRSPRERKPLIPPSPELCEWEVRENFARKATRARLPLVRPLVADRRPDVVVCDEFDFAAMIAAEERGIPWAIVLVTAAGGLIRPDVVGEPLAEIRRECGLPADPELTAPGRHLVLSPFPPGFRAPDTWRHDTEHAVRPPLPAVARPAEPLVYFTLGTEFGLESGDLFERVLAGLREVPADVLVTVGREIDPAVFGPQPAHIRVERYVPQDEVLARCTAVVSHGGSGTVMGALTHGLPHLVIPLGADQLTNAERCVALGAGLALDAVTATPEQVGKAVSRLLAEPAHRLAAERLRAELAALPGPGHAADLLVRLGRPADGAAVRISPSDTSEAKGADVSGT</sequence>
<feature type="region of interest" description="Disordered" evidence="1">
    <location>
        <begin position="377"/>
        <end position="397"/>
    </location>
</feature>
<feature type="domain" description="Erythromycin biosynthesis protein CIII-like C-terminal" evidence="2">
    <location>
        <begin position="226"/>
        <end position="369"/>
    </location>
</feature>
<accession>K0JPB3</accession>
<dbReference type="EC" id="2.4.1.-" evidence="3"/>
<evidence type="ECO:0000256" key="1">
    <source>
        <dbReference type="SAM" id="MobiDB-lite"/>
    </source>
</evidence>
<dbReference type="eggNOG" id="COG1819">
    <property type="taxonomic scope" value="Bacteria"/>
</dbReference>
<dbReference type="EMBL" id="HE804045">
    <property type="protein sequence ID" value="CCH28455.1"/>
    <property type="molecule type" value="Genomic_DNA"/>
</dbReference>
<evidence type="ECO:0000313" key="3">
    <source>
        <dbReference type="EMBL" id="CCH28455.1"/>
    </source>
</evidence>
<proteinExistence type="predicted"/>
<dbReference type="KEGG" id="sesp:BN6_11290"/>
<dbReference type="SUPFAM" id="SSF53756">
    <property type="entry name" value="UDP-Glycosyltransferase/glycogen phosphorylase"/>
    <property type="match status" value="1"/>
</dbReference>
<dbReference type="RefSeq" id="WP_015098568.1">
    <property type="nucleotide sequence ID" value="NC_019673.1"/>
</dbReference>
<dbReference type="FunFam" id="3.40.50.2000:FF:000072">
    <property type="entry name" value="Glycosyl transferase"/>
    <property type="match status" value="1"/>
</dbReference>
<keyword evidence="4" id="KW-1185">Reference proteome</keyword>
<dbReference type="Proteomes" id="UP000006281">
    <property type="component" value="Chromosome"/>
</dbReference>
<dbReference type="Gene3D" id="3.40.50.2000">
    <property type="entry name" value="Glycogen Phosphorylase B"/>
    <property type="match status" value="2"/>
</dbReference>
<evidence type="ECO:0000313" key="4">
    <source>
        <dbReference type="Proteomes" id="UP000006281"/>
    </source>
</evidence>
<dbReference type="GO" id="GO:0016758">
    <property type="term" value="F:hexosyltransferase activity"/>
    <property type="evidence" value="ECO:0007669"/>
    <property type="project" value="UniProtKB-ARBA"/>
</dbReference>
<dbReference type="PANTHER" id="PTHR48050:SF13">
    <property type="entry name" value="STEROL 3-BETA-GLUCOSYLTRANSFERASE UGT80A2"/>
    <property type="match status" value="1"/>
</dbReference>
<keyword evidence="3" id="KW-0328">Glycosyltransferase</keyword>
<dbReference type="AlphaFoldDB" id="K0JPB3"/>
<dbReference type="InterPro" id="IPR002213">
    <property type="entry name" value="UDP_glucos_trans"/>
</dbReference>
<dbReference type="BioCyc" id="SESP1179773:BN6_RS05565-MONOMER"/>
<dbReference type="CDD" id="cd03784">
    <property type="entry name" value="GT1_Gtf-like"/>
    <property type="match status" value="1"/>
</dbReference>
<reference evidence="3 4" key="1">
    <citation type="journal article" date="2012" name="BMC Genomics">
        <title>Complete genome sequence of Saccharothrix espanaensis DSM 44229T and comparison to the other completely sequenced Pseudonocardiaceae.</title>
        <authorList>
            <person name="Strobel T."/>
            <person name="Al-Dilaimi A."/>
            <person name="Blom J."/>
            <person name="Gessner A."/>
            <person name="Kalinowski J."/>
            <person name="Luzhetska M."/>
            <person name="Puhler A."/>
            <person name="Szczepanowski R."/>
            <person name="Bechthold A."/>
            <person name="Ruckert C."/>
        </authorList>
    </citation>
    <scope>NUCLEOTIDE SEQUENCE [LARGE SCALE GENOMIC DNA]</scope>
    <source>
        <strain evidence="4">ATCC 51144 / DSM 44229 / JCM 9112 / NBRC 15066 / NRRL 15764</strain>
    </source>
</reference>
<dbReference type="PATRIC" id="fig|1179773.3.peg.1133"/>
<dbReference type="HOGENOM" id="CLU_000537_7_0_11"/>
<dbReference type="InterPro" id="IPR050426">
    <property type="entry name" value="Glycosyltransferase_28"/>
</dbReference>
<protein>
    <submittedName>
        <fullName evidence="3">Glycosyltransferase, family 1</fullName>
        <ecNumber evidence="3">2.4.1.-</ecNumber>
    </submittedName>
</protein>